<reference evidence="1 2" key="1">
    <citation type="submission" date="2020-07" db="EMBL/GenBank/DDBJ databases">
        <title>Diversity of carbapenemase encoding genes among Pseudomonas putida group clinical isolates in a tertiary Brazilian hospital.</title>
        <authorList>
            <person name="Alberto-Lei F."/>
            <person name="Nodari C.S."/>
            <person name="Streling A.P."/>
            <person name="Paulino J.T."/>
            <person name="Bessa-Neto F.O."/>
            <person name="Cayo R."/>
            <person name="Gales A.C."/>
        </authorList>
    </citation>
    <scope>NUCLEOTIDE SEQUENCE [LARGE SCALE GENOMIC DNA]</scope>
    <source>
        <strain evidence="1 2">14802</strain>
    </source>
</reference>
<dbReference type="Gene3D" id="1.25.40.10">
    <property type="entry name" value="Tetratricopeptide repeat domain"/>
    <property type="match status" value="1"/>
</dbReference>
<organism evidence="1 2">
    <name type="scientific">Pseudomonas mosselii</name>
    <dbReference type="NCBI Taxonomy" id="78327"/>
    <lineage>
        <taxon>Bacteria</taxon>
        <taxon>Pseudomonadati</taxon>
        <taxon>Pseudomonadota</taxon>
        <taxon>Gammaproteobacteria</taxon>
        <taxon>Pseudomonadales</taxon>
        <taxon>Pseudomonadaceae</taxon>
        <taxon>Pseudomonas</taxon>
    </lineage>
</organism>
<protein>
    <submittedName>
        <fullName evidence="1">Type III secretion protein</fullName>
    </submittedName>
</protein>
<evidence type="ECO:0000313" key="1">
    <source>
        <dbReference type="EMBL" id="MBA6066014.1"/>
    </source>
</evidence>
<dbReference type="AlphaFoldDB" id="A0A7W2JVP2"/>
<dbReference type="EMBL" id="JACGDE010000009">
    <property type="protein sequence ID" value="MBA6066014.1"/>
    <property type="molecule type" value="Genomic_DNA"/>
</dbReference>
<gene>
    <name evidence="1" type="ORF">H4C75_14730</name>
</gene>
<proteinExistence type="predicted"/>
<sequence>MQLTIEQCDVLQLLAWLHLRCGRPDGAQKLLEVLLRVDPDHLAGRRASVVAALELGDWARAEQQCLTLRDAGEQQASLWLCLSQAQQMAGRLEQAQATFAEYLRLKDQS</sequence>
<name>A0A7W2JVP2_9PSED</name>
<dbReference type="Pfam" id="PF14559">
    <property type="entry name" value="TPR_19"/>
    <property type="match status" value="1"/>
</dbReference>
<dbReference type="Proteomes" id="UP000541770">
    <property type="component" value="Unassembled WGS sequence"/>
</dbReference>
<dbReference type="RefSeq" id="WP_182323353.1">
    <property type="nucleotide sequence ID" value="NZ_JACGDE010000009.1"/>
</dbReference>
<comment type="caution">
    <text evidence="1">The sequence shown here is derived from an EMBL/GenBank/DDBJ whole genome shotgun (WGS) entry which is preliminary data.</text>
</comment>
<accession>A0A7W2JVP2</accession>
<dbReference type="SUPFAM" id="SSF48452">
    <property type="entry name" value="TPR-like"/>
    <property type="match status" value="1"/>
</dbReference>
<evidence type="ECO:0000313" key="2">
    <source>
        <dbReference type="Proteomes" id="UP000541770"/>
    </source>
</evidence>
<dbReference type="InterPro" id="IPR011990">
    <property type="entry name" value="TPR-like_helical_dom_sf"/>
</dbReference>